<accession>A0A2P6NJA3</accession>
<dbReference type="Proteomes" id="UP000241769">
    <property type="component" value="Unassembled WGS sequence"/>
</dbReference>
<protein>
    <submittedName>
        <fullName evidence="1">Uncharacterized protein</fullName>
    </submittedName>
</protein>
<sequence length="172" mass="18696">MLCLLRLTLQNLPITEANSHADASSTTSSDGPSSTAWKAAAVRTLGHKAEDVGWAAQFQRLSFSQLPATVKRSRCASHIIIMPETMNSKIEAAMRRHLAIVKSIYGTEDRWTGHPNVMTEYEGEGYGSTLLHGCSQEQLPVIGSANLEECGDSCEGLSTAVVEKTRKRYLAS</sequence>
<comment type="caution">
    <text evidence="1">The sequence shown here is derived from an EMBL/GenBank/DDBJ whole genome shotgun (WGS) entry which is preliminary data.</text>
</comment>
<dbReference type="EMBL" id="MDYQ01000070">
    <property type="protein sequence ID" value="PRP84038.1"/>
    <property type="molecule type" value="Genomic_DNA"/>
</dbReference>
<reference evidence="1 2" key="1">
    <citation type="journal article" date="2018" name="Genome Biol. Evol.">
        <title>Multiple Roots of Fruiting Body Formation in Amoebozoa.</title>
        <authorList>
            <person name="Hillmann F."/>
            <person name="Forbes G."/>
            <person name="Novohradska S."/>
            <person name="Ferling I."/>
            <person name="Riege K."/>
            <person name="Groth M."/>
            <person name="Westermann M."/>
            <person name="Marz M."/>
            <person name="Spaller T."/>
            <person name="Winckler T."/>
            <person name="Schaap P."/>
            <person name="Glockner G."/>
        </authorList>
    </citation>
    <scope>NUCLEOTIDE SEQUENCE [LARGE SCALE GENOMIC DNA]</scope>
    <source>
        <strain evidence="1 2">Jena</strain>
    </source>
</reference>
<name>A0A2P6NJA3_9EUKA</name>
<dbReference type="AlphaFoldDB" id="A0A2P6NJA3"/>
<evidence type="ECO:0000313" key="2">
    <source>
        <dbReference type="Proteomes" id="UP000241769"/>
    </source>
</evidence>
<gene>
    <name evidence="1" type="ORF">PROFUN_08500</name>
</gene>
<organism evidence="1 2">
    <name type="scientific">Planoprotostelium fungivorum</name>
    <dbReference type="NCBI Taxonomy" id="1890364"/>
    <lineage>
        <taxon>Eukaryota</taxon>
        <taxon>Amoebozoa</taxon>
        <taxon>Evosea</taxon>
        <taxon>Variosea</taxon>
        <taxon>Cavosteliida</taxon>
        <taxon>Cavosteliaceae</taxon>
        <taxon>Planoprotostelium</taxon>
    </lineage>
</organism>
<keyword evidence="2" id="KW-1185">Reference proteome</keyword>
<dbReference type="InParanoid" id="A0A2P6NJA3"/>
<proteinExistence type="predicted"/>
<evidence type="ECO:0000313" key="1">
    <source>
        <dbReference type="EMBL" id="PRP84038.1"/>
    </source>
</evidence>